<evidence type="ECO:0000256" key="1">
    <source>
        <dbReference type="ARBA" id="ARBA00004141"/>
    </source>
</evidence>
<dbReference type="OrthoDB" id="1118146at2"/>
<dbReference type="Pfam" id="PF04932">
    <property type="entry name" value="Wzy_C"/>
    <property type="match status" value="1"/>
</dbReference>
<evidence type="ECO:0000313" key="8">
    <source>
        <dbReference type="Proteomes" id="UP000315003"/>
    </source>
</evidence>
<organism evidence="7 8">
    <name type="scientific">Stieleria bergensis</name>
    <dbReference type="NCBI Taxonomy" id="2528025"/>
    <lineage>
        <taxon>Bacteria</taxon>
        <taxon>Pseudomonadati</taxon>
        <taxon>Planctomycetota</taxon>
        <taxon>Planctomycetia</taxon>
        <taxon>Pirellulales</taxon>
        <taxon>Pirellulaceae</taxon>
        <taxon>Stieleria</taxon>
    </lineage>
</organism>
<sequence>MQNQPHPRTSFKNVIAFAAFLFLQTLSVQVGKMTGSNVYSGVVVTIGIAALFLLVPAGQYFRVCRGSIEITLAFVGLVLVVASAVMSGEPVAVIKAGLLGALFFVVASRASSLTSNELLSAVGTFAALNTVFLVVTRNEWNPNALCGHFVFVAICGMTCSALLPPPKANAVAFCSFSLGSLATLYFHARTAFIGLLLSLLTYQLSKRGLLDRGVFLVLMLVASISIPLFATDVSNGLRDVAENNLNSRNPIAQFLLSDKTRQKVKGDFFDRERLWKYAYEKMLDNPVLGVGYGEPLSERGDLRAHNAYLEIGYQCGLPAMLIWSGLYIGVVIQALGWVQSRPNDPLLFLVLVSFAYLVLAGMMESSGIVSISTPGNWIAVSAVVIFRTRTAEVHVSTVTEPSYRTLAE</sequence>
<keyword evidence="3 5" id="KW-1133">Transmembrane helix</keyword>
<feature type="transmembrane region" description="Helical" evidence="5">
    <location>
        <begin position="345"/>
        <end position="363"/>
    </location>
</feature>
<accession>A0A517SSS0</accession>
<feature type="transmembrane region" description="Helical" evidence="5">
    <location>
        <begin position="212"/>
        <end position="230"/>
    </location>
</feature>
<feature type="transmembrane region" description="Helical" evidence="5">
    <location>
        <begin position="118"/>
        <end position="136"/>
    </location>
</feature>
<reference evidence="7 8" key="1">
    <citation type="submission" date="2019-02" db="EMBL/GenBank/DDBJ databases">
        <title>Deep-cultivation of Planctomycetes and their phenomic and genomic characterization uncovers novel biology.</title>
        <authorList>
            <person name="Wiegand S."/>
            <person name="Jogler M."/>
            <person name="Boedeker C."/>
            <person name="Pinto D."/>
            <person name="Vollmers J."/>
            <person name="Rivas-Marin E."/>
            <person name="Kohn T."/>
            <person name="Peeters S.H."/>
            <person name="Heuer A."/>
            <person name="Rast P."/>
            <person name="Oberbeckmann S."/>
            <person name="Bunk B."/>
            <person name="Jeske O."/>
            <person name="Meyerdierks A."/>
            <person name="Storesund J.E."/>
            <person name="Kallscheuer N."/>
            <person name="Luecker S."/>
            <person name="Lage O.M."/>
            <person name="Pohl T."/>
            <person name="Merkel B.J."/>
            <person name="Hornburger P."/>
            <person name="Mueller R.-W."/>
            <person name="Bruemmer F."/>
            <person name="Labrenz M."/>
            <person name="Spormann A.M."/>
            <person name="Op den Camp H."/>
            <person name="Overmann J."/>
            <person name="Amann R."/>
            <person name="Jetten M.S.M."/>
            <person name="Mascher T."/>
            <person name="Medema M.H."/>
            <person name="Devos D.P."/>
            <person name="Kaster A.-K."/>
            <person name="Ovreas L."/>
            <person name="Rohde M."/>
            <person name="Galperin M.Y."/>
            <person name="Jogler C."/>
        </authorList>
    </citation>
    <scope>NUCLEOTIDE SEQUENCE [LARGE SCALE GENOMIC DNA]</scope>
    <source>
        <strain evidence="7 8">SV_7m_r</strain>
    </source>
</reference>
<keyword evidence="4 5" id="KW-0472">Membrane</keyword>
<keyword evidence="8" id="KW-1185">Reference proteome</keyword>
<evidence type="ECO:0000313" key="7">
    <source>
        <dbReference type="EMBL" id="QDT59169.1"/>
    </source>
</evidence>
<gene>
    <name evidence="7" type="ORF">SV7mr_16760</name>
</gene>
<feature type="transmembrane region" description="Helical" evidence="5">
    <location>
        <begin position="170"/>
        <end position="200"/>
    </location>
</feature>
<feature type="domain" description="O-antigen ligase-related" evidence="6">
    <location>
        <begin position="176"/>
        <end position="323"/>
    </location>
</feature>
<keyword evidence="7" id="KW-0436">Ligase</keyword>
<dbReference type="AlphaFoldDB" id="A0A517SSS0"/>
<evidence type="ECO:0000256" key="3">
    <source>
        <dbReference type="ARBA" id="ARBA00022989"/>
    </source>
</evidence>
<dbReference type="Proteomes" id="UP000315003">
    <property type="component" value="Chromosome"/>
</dbReference>
<dbReference type="GO" id="GO:0016874">
    <property type="term" value="F:ligase activity"/>
    <property type="evidence" value="ECO:0007669"/>
    <property type="project" value="UniProtKB-KW"/>
</dbReference>
<evidence type="ECO:0000256" key="4">
    <source>
        <dbReference type="ARBA" id="ARBA00023136"/>
    </source>
</evidence>
<dbReference type="RefSeq" id="WP_145270863.1">
    <property type="nucleotide sequence ID" value="NZ_CP036272.1"/>
</dbReference>
<comment type="subcellular location">
    <subcellularLocation>
        <location evidence="1">Membrane</location>
        <topology evidence="1">Multi-pass membrane protein</topology>
    </subcellularLocation>
</comment>
<feature type="transmembrane region" description="Helical" evidence="5">
    <location>
        <begin position="142"/>
        <end position="163"/>
    </location>
</feature>
<dbReference type="PANTHER" id="PTHR37422">
    <property type="entry name" value="TEICHURONIC ACID BIOSYNTHESIS PROTEIN TUAE"/>
    <property type="match status" value="1"/>
</dbReference>
<name>A0A517SSS0_9BACT</name>
<dbReference type="InterPro" id="IPR007016">
    <property type="entry name" value="O-antigen_ligase-rel_domated"/>
</dbReference>
<keyword evidence="2 5" id="KW-0812">Transmembrane</keyword>
<feature type="transmembrane region" description="Helical" evidence="5">
    <location>
        <begin position="67"/>
        <end position="86"/>
    </location>
</feature>
<dbReference type="EMBL" id="CP036272">
    <property type="protein sequence ID" value="QDT59169.1"/>
    <property type="molecule type" value="Genomic_DNA"/>
</dbReference>
<dbReference type="PANTHER" id="PTHR37422:SF21">
    <property type="entry name" value="EXOQ-LIKE PROTEIN"/>
    <property type="match status" value="1"/>
</dbReference>
<evidence type="ECO:0000256" key="2">
    <source>
        <dbReference type="ARBA" id="ARBA00022692"/>
    </source>
</evidence>
<dbReference type="GO" id="GO:0016020">
    <property type="term" value="C:membrane"/>
    <property type="evidence" value="ECO:0007669"/>
    <property type="project" value="UniProtKB-SubCell"/>
</dbReference>
<protein>
    <submittedName>
        <fullName evidence="7">O-Antigen ligase</fullName>
    </submittedName>
</protein>
<proteinExistence type="predicted"/>
<dbReference type="InterPro" id="IPR051533">
    <property type="entry name" value="WaaL-like"/>
</dbReference>
<feature type="transmembrane region" description="Helical" evidence="5">
    <location>
        <begin position="320"/>
        <end position="339"/>
    </location>
</feature>
<feature type="transmembrane region" description="Helical" evidence="5">
    <location>
        <begin position="37"/>
        <end position="55"/>
    </location>
</feature>
<evidence type="ECO:0000256" key="5">
    <source>
        <dbReference type="SAM" id="Phobius"/>
    </source>
</evidence>
<evidence type="ECO:0000259" key="6">
    <source>
        <dbReference type="Pfam" id="PF04932"/>
    </source>
</evidence>